<organism evidence="2 3">
    <name type="scientific">Geomonas propionica</name>
    <dbReference type="NCBI Taxonomy" id="2798582"/>
    <lineage>
        <taxon>Bacteria</taxon>
        <taxon>Pseudomonadati</taxon>
        <taxon>Thermodesulfobacteriota</taxon>
        <taxon>Desulfuromonadia</taxon>
        <taxon>Geobacterales</taxon>
        <taxon>Geobacteraceae</taxon>
        <taxon>Geomonas</taxon>
    </lineage>
</organism>
<dbReference type="Gene3D" id="3.30.700.10">
    <property type="entry name" value="Glycoprotein, Type 4 Pilin"/>
    <property type="match status" value="1"/>
</dbReference>
<dbReference type="InterPro" id="IPR012902">
    <property type="entry name" value="N_methyl_site"/>
</dbReference>
<dbReference type="Proteomes" id="UP000641025">
    <property type="component" value="Unassembled WGS sequence"/>
</dbReference>
<keyword evidence="3" id="KW-1185">Reference proteome</keyword>
<keyword evidence="1" id="KW-1133">Transmembrane helix</keyword>
<comment type="caution">
    <text evidence="2">The sequence shown here is derived from an EMBL/GenBank/DDBJ whole genome shotgun (WGS) entry which is preliminary data.</text>
</comment>
<keyword evidence="1" id="KW-0472">Membrane</keyword>
<evidence type="ECO:0000313" key="3">
    <source>
        <dbReference type="Proteomes" id="UP000641025"/>
    </source>
</evidence>
<dbReference type="PROSITE" id="PS00409">
    <property type="entry name" value="PROKAR_NTER_METHYL"/>
    <property type="match status" value="1"/>
</dbReference>
<dbReference type="EMBL" id="JAEMHK010000014">
    <property type="protein sequence ID" value="MBJ6801876.1"/>
    <property type="molecule type" value="Genomic_DNA"/>
</dbReference>
<proteinExistence type="predicted"/>
<evidence type="ECO:0000256" key="1">
    <source>
        <dbReference type="SAM" id="Phobius"/>
    </source>
</evidence>
<reference evidence="2 3" key="1">
    <citation type="submission" date="2020-12" db="EMBL/GenBank/DDBJ databases">
        <title>Geomonas sp. Red259, isolated from paddy soil.</title>
        <authorList>
            <person name="Xu Z."/>
            <person name="Zhang Z."/>
            <person name="Masuda Y."/>
            <person name="Itoh H."/>
            <person name="Senoo K."/>
        </authorList>
    </citation>
    <scope>NUCLEOTIDE SEQUENCE [LARGE SCALE GENOMIC DNA]</scope>
    <source>
        <strain evidence="2 3">Red259</strain>
    </source>
</reference>
<sequence>MRSEGYSLLETMFIVAIVAILAVIGTLQFREYLQRYRTEAQTRLLFTELLKARTQAIYQHRRTRVKLYADRFAVYSSLQDSSTVTPVQTHSLNYRLTSKSDLAVGQDIDFDETGITYDWCSVCLEDSAGAGGVDSVVIAATRVSIGKKDKGNVCESDSITLK</sequence>
<evidence type="ECO:0000313" key="2">
    <source>
        <dbReference type="EMBL" id="MBJ6801876.1"/>
    </source>
</evidence>
<accession>A0ABS0YVC3</accession>
<keyword evidence="1" id="KW-0812">Transmembrane</keyword>
<feature type="transmembrane region" description="Helical" evidence="1">
    <location>
        <begin position="6"/>
        <end position="27"/>
    </location>
</feature>
<protein>
    <submittedName>
        <fullName evidence="2">Pilus assembly protein PylG</fullName>
    </submittedName>
</protein>
<gene>
    <name evidence="2" type="ORF">JFN90_17250</name>
</gene>
<dbReference type="RefSeq" id="WP_199396360.1">
    <property type="nucleotide sequence ID" value="NZ_JAEMHK010000014.1"/>
</dbReference>
<dbReference type="SUPFAM" id="SSF54523">
    <property type="entry name" value="Pili subunits"/>
    <property type="match status" value="1"/>
</dbReference>
<dbReference type="InterPro" id="IPR045584">
    <property type="entry name" value="Pilin-like"/>
</dbReference>
<name>A0ABS0YVC3_9BACT</name>